<feature type="domain" description="IclR-ED" evidence="1">
    <location>
        <begin position="32"/>
        <end position="96"/>
    </location>
</feature>
<dbReference type="Pfam" id="PF01614">
    <property type="entry name" value="IclR_C"/>
    <property type="match status" value="1"/>
</dbReference>
<evidence type="ECO:0000313" key="2">
    <source>
        <dbReference type="EMBL" id="RXN86091.1"/>
    </source>
</evidence>
<proteinExistence type="predicted"/>
<comment type="caution">
    <text evidence="2">The sequence shown here is derived from an EMBL/GenBank/DDBJ whole genome shotgun (WGS) entry which is preliminary data.</text>
</comment>
<dbReference type="InterPro" id="IPR014757">
    <property type="entry name" value="Tscrpt_reg_IclR_C"/>
</dbReference>
<accession>A0A4V1MRS7</accession>
<dbReference type="InterPro" id="IPR029016">
    <property type="entry name" value="GAF-like_dom_sf"/>
</dbReference>
<protein>
    <recommendedName>
        <fullName evidence="1">IclR-ED domain-containing protein</fullName>
    </recommendedName>
</protein>
<gene>
    <name evidence="2" type="ORF">C7R54_20315</name>
</gene>
<evidence type="ECO:0000259" key="1">
    <source>
        <dbReference type="Pfam" id="PF01614"/>
    </source>
</evidence>
<dbReference type="SUPFAM" id="SSF55781">
    <property type="entry name" value="GAF domain-like"/>
    <property type="match status" value="1"/>
</dbReference>
<keyword evidence="3" id="KW-1185">Reference proteome</keyword>
<dbReference type="AlphaFoldDB" id="A0A4V1MRS7"/>
<dbReference type="Gene3D" id="3.30.450.40">
    <property type="match status" value="1"/>
</dbReference>
<dbReference type="Proteomes" id="UP000290849">
    <property type="component" value="Unassembled WGS sequence"/>
</dbReference>
<dbReference type="EMBL" id="PYAL01000006">
    <property type="protein sequence ID" value="RXN86091.1"/>
    <property type="molecule type" value="Genomic_DNA"/>
</dbReference>
<reference evidence="2 3" key="1">
    <citation type="journal article" date="2017" name="Int. J. Syst. Evol. Microbiol.">
        <title>Achromobacter aloeverae sp. nov., isolated from the root of Aloe vera (L.) Burm.f.</title>
        <authorList>
            <person name="Kuncharoen N."/>
            <person name="Muramatsu Y."/>
            <person name="Shibata C."/>
            <person name="Kamakura Y."/>
            <person name="Nakagawa Y."/>
            <person name="Tanasupawat S."/>
        </authorList>
    </citation>
    <scope>NUCLEOTIDE SEQUENCE [LARGE SCALE GENOMIC DNA]</scope>
    <source>
        <strain evidence="2 3">AVA-1</strain>
    </source>
</reference>
<organism evidence="2 3">
    <name type="scientific">Achromobacter aloeverae</name>
    <dbReference type="NCBI Taxonomy" id="1750518"/>
    <lineage>
        <taxon>Bacteria</taxon>
        <taxon>Pseudomonadati</taxon>
        <taxon>Pseudomonadota</taxon>
        <taxon>Betaproteobacteria</taxon>
        <taxon>Burkholderiales</taxon>
        <taxon>Alcaligenaceae</taxon>
        <taxon>Achromobacter</taxon>
    </lineage>
</organism>
<evidence type="ECO:0000313" key="3">
    <source>
        <dbReference type="Proteomes" id="UP000290849"/>
    </source>
</evidence>
<sequence>MSGWPGRAGPRRASCRCSAGMKDDPNKGVQVSQLNAIRAGGFAYDMEEHALNSCAIGLPVGVHGSTLLAVSVVLPTERYAKQRQAFECALRASASDFANRLKLTR</sequence>
<name>A0A4V1MRS7_9BURK</name>